<keyword evidence="1" id="KW-0472">Membrane</keyword>
<dbReference type="GeneID" id="78256141"/>
<proteinExistence type="predicted"/>
<sequence length="67" mass="7848">MTVKSYWRYILLFVFALVVIYCYARGFFTGALVFILAAMVLEMLFWTGLFSHRFRGKKRQGNKNGLS</sequence>
<dbReference type="Proteomes" id="UP000056090">
    <property type="component" value="Chromosome"/>
</dbReference>
<gene>
    <name evidence="3" type="ORF">DCW74_15875</name>
    <name evidence="4" type="ORF">DEB45_00475</name>
    <name evidence="2" type="ORF">EP13_14690</name>
</gene>
<organism evidence="2 5">
    <name type="scientific">Alteromonas australica</name>
    <dbReference type="NCBI Taxonomy" id="589873"/>
    <lineage>
        <taxon>Bacteria</taxon>
        <taxon>Pseudomonadati</taxon>
        <taxon>Pseudomonadota</taxon>
        <taxon>Gammaproteobacteria</taxon>
        <taxon>Alteromonadales</taxon>
        <taxon>Alteromonadaceae</taxon>
        <taxon>Alteromonas/Salinimonas group</taxon>
        <taxon>Alteromonas</taxon>
    </lineage>
</organism>
<dbReference type="EMBL" id="DNAN01000559">
    <property type="protein sequence ID" value="HAW77203.1"/>
    <property type="molecule type" value="Genomic_DNA"/>
</dbReference>
<reference evidence="6 7" key="2">
    <citation type="journal article" date="2018" name="Nat. Biotechnol.">
        <title>A standardized bacterial taxonomy based on genome phylogeny substantially revises the tree of life.</title>
        <authorList>
            <person name="Parks D.H."/>
            <person name="Chuvochina M."/>
            <person name="Waite D.W."/>
            <person name="Rinke C."/>
            <person name="Skarshewski A."/>
            <person name="Chaumeil P.A."/>
            <person name="Hugenholtz P."/>
        </authorList>
    </citation>
    <scope>NUCLEOTIDE SEQUENCE [LARGE SCALE GENOMIC DNA]</scope>
    <source>
        <strain evidence="4">UBA11621</strain>
        <strain evidence="3">UBA11978</strain>
    </source>
</reference>
<evidence type="ECO:0000313" key="3">
    <source>
        <dbReference type="EMBL" id="HAW77203.1"/>
    </source>
</evidence>
<dbReference type="AlphaFoldDB" id="A0A075P4G1"/>
<dbReference type="RefSeq" id="WP_044057889.1">
    <property type="nucleotide sequence ID" value="NZ_CALBIY010000075.1"/>
</dbReference>
<feature type="transmembrane region" description="Helical" evidence="1">
    <location>
        <begin position="30"/>
        <end position="50"/>
    </location>
</feature>
<reference evidence="2 5" key="1">
    <citation type="submission" date="2014-06" db="EMBL/GenBank/DDBJ databases">
        <title>Genomes of Alteromonas australica, a world apart.</title>
        <authorList>
            <person name="Gonzaga A."/>
            <person name="Lopez-Perez M."/>
            <person name="Rodriguez-Valera F."/>
        </authorList>
    </citation>
    <scope>NUCLEOTIDE SEQUENCE [LARGE SCALE GENOMIC DNA]</scope>
    <source>
        <strain evidence="2 5">H 17</strain>
    </source>
</reference>
<evidence type="ECO:0000313" key="7">
    <source>
        <dbReference type="Proteomes" id="UP000264779"/>
    </source>
</evidence>
<evidence type="ECO:0000313" key="5">
    <source>
        <dbReference type="Proteomes" id="UP000056090"/>
    </source>
</evidence>
<dbReference type="KEGG" id="aal:EP13_14690"/>
<dbReference type="Proteomes" id="UP000263517">
    <property type="component" value="Unassembled WGS sequence"/>
</dbReference>
<keyword evidence="1" id="KW-0812">Transmembrane</keyword>
<dbReference type="PATRIC" id="fig|589873.4.peg.3311"/>
<evidence type="ECO:0000313" key="2">
    <source>
        <dbReference type="EMBL" id="AIF99830.1"/>
    </source>
</evidence>
<evidence type="ECO:0000256" key="1">
    <source>
        <dbReference type="SAM" id="Phobius"/>
    </source>
</evidence>
<protein>
    <submittedName>
        <fullName evidence="2">Uncharacterized protein</fullName>
    </submittedName>
</protein>
<dbReference type="KEGG" id="aaus:EP12_15255"/>
<keyword evidence="5" id="KW-1185">Reference proteome</keyword>
<dbReference type="Proteomes" id="UP000264779">
    <property type="component" value="Unassembled WGS sequence"/>
</dbReference>
<evidence type="ECO:0000313" key="4">
    <source>
        <dbReference type="EMBL" id="HBU49704.1"/>
    </source>
</evidence>
<feature type="transmembrane region" description="Helical" evidence="1">
    <location>
        <begin position="7"/>
        <end position="24"/>
    </location>
</feature>
<name>A0A075P4G1_9ALTE</name>
<evidence type="ECO:0000313" key="6">
    <source>
        <dbReference type="Proteomes" id="UP000263517"/>
    </source>
</evidence>
<accession>A0A075P4G1</accession>
<dbReference type="EMBL" id="DONK01000005">
    <property type="protein sequence ID" value="HBU49704.1"/>
    <property type="molecule type" value="Genomic_DNA"/>
</dbReference>
<dbReference type="EMBL" id="CP008849">
    <property type="protein sequence ID" value="AIF99830.1"/>
    <property type="molecule type" value="Genomic_DNA"/>
</dbReference>
<keyword evidence="1" id="KW-1133">Transmembrane helix</keyword>